<dbReference type="EMBL" id="MCFK01004214">
    <property type="protein sequence ID" value="RKF61452.1"/>
    <property type="molecule type" value="Genomic_DNA"/>
</dbReference>
<name>A0A420HVM6_9PEZI</name>
<protein>
    <submittedName>
        <fullName evidence="4">Putative c2h2 finger domain-containing protein</fullName>
    </submittedName>
</protein>
<feature type="domain" description="C2H2-type" evidence="3">
    <location>
        <begin position="411"/>
        <end position="439"/>
    </location>
</feature>
<feature type="compositionally biased region" description="Low complexity" evidence="2">
    <location>
        <begin position="286"/>
        <end position="303"/>
    </location>
</feature>
<keyword evidence="1" id="KW-0863">Zinc-finger</keyword>
<dbReference type="OrthoDB" id="3524154at2759"/>
<dbReference type="STRING" id="212602.A0A420HVM6"/>
<dbReference type="Pfam" id="PF24537">
    <property type="entry name" value="zf-C2H2_fungi"/>
    <property type="match status" value="1"/>
</dbReference>
<gene>
    <name evidence="4" type="ORF">OnM2_042026</name>
</gene>
<evidence type="ECO:0000256" key="1">
    <source>
        <dbReference type="PROSITE-ProRule" id="PRU00042"/>
    </source>
</evidence>
<dbReference type="AlphaFoldDB" id="A0A420HVM6"/>
<dbReference type="InterPro" id="IPR013087">
    <property type="entry name" value="Znf_C2H2_type"/>
</dbReference>
<feature type="region of interest" description="Disordered" evidence="2">
    <location>
        <begin position="544"/>
        <end position="574"/>
    </location>
</feature>
<evidence type="ECO:0000259" key="3">
    <source>
        <dbReference type="PROSITE" id="PS50157"/>
    </source>
</evidence>
<dbReference type="PROSITE" id="PS50157">
    <property type="entry name" value="ZINC_FINGER_C2H2_2"/>
    <property type="match status" value="1"/>
</dbReference>
<feature type="region of interest" description="Disordered" evidence="2">
    <location>
        <begin position="286"/>
        <end position="348"/>
    </location>
</feature>
<keyword evidence="1" id="KW-0479">Metal-binding</keyword>
<feature type="compositionally biased region" description="Low complexity" evidence="2">
    <location>
        <begin position="328"/>
        <end position="341"/>
    </location>
</feature>
<proteinExistence type="predicted"/>
<sequence>MNPNRLQFLKEGHQLNGFSDTSISSYRSPNEKCSDSFPIASTRFQVHDKFQALSRPYDKEMLSKLDFKRNSNKKLSPSKHTRPFLHNNTPDTSSGFRFRHDLHLPLENLSLPGLSNKIIHSNNTLSHWKESVEFPSTYEQNIGLGDSRLPPEKKDFDRSFLPPLSSHLTNRIQVNFDGYNSCQRSRNSEVKQIYFESEQESQKERKPTQLSINDKSCHIELHPSIFAVGKRRRTSSPAGDENYQLYAVKSPNKFSRRRESVASRNSIDPCFHSHCGSISSINSDIKNDSYSSTISSTRSNRNSVGSFGRLSPGGISPKSIDVINPPLASSQSSAQRRQGSSFRPTLQHKSSYDNRVLGKIIHQPPESTIYSQQNKNRPDSTGVFICECCPKKPKKFDNKEDLDAHEQEKQYECAYCRNRFKNKNEAERHQNSLHLRRHSWSCTALSGYAAAFYNSSMLPGEADTCGFCGEDFPRSRIDSGIFVITKQDWDNRINHLTEIHKFGECNHDKKFFRADHFRQHLKHSHAGTSGKWTNMLENACMRDEPVQNPIGSSENINSGGSQISSCDSVSAVEL</sequence>
<dbReference type="GO" id="GO:0008270">
    <property type="term" value="F:zinc ion binding"/>
    <property type="evidence" value="ECO:0007669"/>
    <property type="project" value="UniProtKB-KW"/>
</dbReference>
<comment type="caution">
    <text evidence="4">The sequence shown here is derived from an EMBL/GenBank/DDBJ whole genome shotgun (WGS) entry which is preliminary data.</text>
</comment>
<dbReference type="InterPro" id="IPR057026">
    <property type="entry name" value="Znf-C2H2_ascomycetes"/>
</dbReference>
<feature type="compositionally biased region" description="Low complexity" evidence="2">
    <location>
        <begin position="548"/>
        <end position="565"/>
    </location>
</feature>
<accession>A0A420HVM6</accession>
<organism evidence="4 5">
    <name type="scientific">Erysiphe neolycopersici</name>
    <dbReference type="NCBI Taxonomy" id="212602"/>
    <lineage>
        <taxon>Eukaryota</taxon>
        <taxon>Fungi</taxon>
        <taxon>Dikarya</taxon>
        <taxon>Ascomycota</taxon>
        <taxon>Pezizomycotina</taxon>
        <taxon>Leotiomycetes</taxon>
        <taxon>Erysiphales</taxon>
        <taxon>Erysiphaceae</taxon>
        <taxon>Erysiphe</taxon>
    </lineage>
</organism>
<keyword evidence="5" id="KW-1185">Reference proteome</keyword>
<dbReference type="Gene3D" id="3.30.160.60">
    <property type="entry name" value="Classic Zinc Finger"/>
    <property type="match status" value="1"/>
</dbReference>
<evidence type="ECO:0000313" key="5">
    <source>
        <dbReference type="Proteomes" id="UP000286134"/>
    </source>
</evidence>
<dbReference type="Proteomes" id="UP000286134">
    <property type="component" value="Unassembled WGS sequence"/>
</dbReference>
<feature type="region of interest" description="Disordered" evidence="2">
    <location>
        <begin position="69"/>
        <end position="92"/>
    </location>
</feature>
<evidence type="ECO:0000256" key="2">
    <source>
        <dbReference type="SAM" id="MobiDB-lite"/>
    </source>
</evidence>
<evidence type="ECO:0000313" key="4">
    <source>
        <dbReference type="EMBL" id="RKF61452.1"/>
    </source>
</evidence>
<dbReference type="PROSITE" id="PS00028">
    <property type="entry name" value="ZINC_FINGER_C2H2_1"/>
    <property type="match status" value="1"/>
</dbReference>
<keyword evidence="1" id="KW-0862">Zinc</keyword>
<feature type="compositionally biased region" description="Basic residues" evidence="2">
    <location>
        <begin position="70"/>
        <end position="83"/>
    </location>
</feature>
<reference evidence="4 5" key="1">
    <citation type="journal article" date="2018" name="BMC Genomics">
        <title>Comparative genome analyses reveal sequence features reflecting distinct modes of host-adaptation between dicot and monocot powdery mildew.</title>
        <authorList>
            <person name="Wu Y."/>
            <person name="Ma X."/>
            <person name="Pan Z."/>
            <person name="Kale S.D."/>
            <person name="Song Y."/>
            <person name="King H."/>
            <person name="Zhang Q."/>
            <person name="Presley C."/>
            <person name="Deng X."/>
            <person name="Wei C.I."/>
            <person name="Xiao S."/>
        </authorList>
    </citation>
    <scope>NUCLEOTIDE SEQUENCE [LARGE SCALE GENOMIC DNA]</scope>
    <source>
        <strain evidence="4">UMSG2</strain>
    </source>
</reference>